<dbReference type="EMBL" id="JAAMPU010000094">
    <property type="protein sequence ID" value="NMH26671.1"/>
    <property type="molecule type" value="Genomic_DNA"/>
</dbReference>
<dbReference type="Pfam" id="PF00884">
    <property type="entry name" value="Sulfatase"/>
    <property type="match status" value="1"/>
</dbReference>
<feature type="transmembrane region" description="Helical" evidence="8">
    <location>
        <begin position="68"/>
        <end position="89"/>
    </location>
</feature>
<evidence type="ECO:0000259" key="9">
    <source>
        <dbReference type="Pfam" id="PF00884"/>
    </source>
</evidence>
<evidence type="ECO:0000256" key="8">
    <source>
        <dbReference type="SAM" id="Phobius"/>
    </source>
</evidence>
<dbReference type="InterPro" id="IPR000917">
    <property type="entry name" value="Sulfatase_N"/>
</dbReference>
<feature type="transmembrane region" description="Helical" evidence="8">
    <location>
        <begin position="41"/>
        <end position="61"/>
    </location>
</feature>
<sequence>MEVIKKYKGQIYFHLMLNLACAAFITFASFSHYPLHDFRAYLFYGAHFLAIQWSVFGFLYFVSADKRFFTVFFPILFVLFSSIAFWVYVQDIAISQGIVQVSLETKPDIVFGLISWQFLLYFVLSVITSIILVWQRRKLLVNAWKSPLLILALIGIAIFFVTENYRTGSFSRRLPYNVFYASTEYFQQNDLVFRSVPASVKKTTDSLNVILVLGESVRADHLQLNGYIRQTTPLLSARKNIITFPDAFTPLTYTGASVPQIMTDATFSDSFDKPKYSLISVLKQAGIRTSWIGNQTPEKSFEMFPKQASFSKILDPMHSELSFRKDYDEKLLPVFDNVFSTKGNAFTAIHLMGSHWWYETRYPSAFRIFQPVINSKNVTSNSPEQLINSYNNTILYMDYVVDKLIRKIEEKPSNTLVIYLSDHGEMLGENNQWLHAQPGKGISNPGLFFWYSDGFGKKYPQLIKRLESIRLKHTELEFFFPTVIDLFGIKGIDNKKSLLHLEKNIN</sequence>
<reference evidence="11" key="1">
    <citation type="submission" date="2020-02" db="EMBL/GenBank/DDBJ databases">
        <title>Flavobacterium sp. genome.</title>
        <authorList>
            <person name="Jung H.S."/>
            <person name="Baek J.H."/>
            <person name="Jeon C.O."/>
        </authorList>
    </citation>
    <scope>NUCLEOTIDE SEQUENCE</scope>
    <source>
        <strain evidence="11">SE-s28</strain>
    </source>
</reference>
<evidence type="ECO:0000256" key="4">
    <source>
        <dbReference type="ARBA" id="ARBA00022679"/>
    </source>
</evidence>
<dbReference type="Gene3D" id="3.40.720.10">
    <property type="entry name" value="Alkaline Phosphatase, subunit A"/>
    <property type="match status" value="1"/>
</dbReference>
<keyword evidence="12" id="KW-1185">Reference proteome</keyword>
<feature type="transmembrane region" description="Helical" evidence="8">
    <location>
        <begin position="146"/>
        <end position="162"/>
    </location>
</feature>
<gene>
    <name evidence="11" type="ORF">G6047_01380</name>
</gene>
<dbReference type="PANTHER" id="PTHR30443">
    <property type="entry name" value="INNER MEMBRANE PROTEIN"/>
    <property type="match status" value="1"/>
</dbReference>
<dbReference type="InterPro" id="IPR058130">
    <property type="entry name" value="PEA_transf_C"/>
</dbReference>
<feature type="domain" description="Phosphoethanolamine transferase N-terminal" evidence="10">
    <location>
        <begin position="59"/>
        <end position="166"/>
    </location>
</feature>
<dbReference type="SUPFAM" id="SSF53649">
    <property type="entry name" value="Alkaline phosphatase-like"/>
    <property type="match status" value="1"/>
</dbReference>
<dbReference type="GO" id="GO:0009244">
    <property type="term" value="P:lipopolysaccharide core region biosynthetic process"/>
    <property type="evidence" value="ECO:0007669"/>
    <property type="project" value="TreeGrafter"/>
</dbReference>
<dbReference type="PANTHER" id="PTHR30443:SF0">
    <property type="entry name" value="PHOSPHOETHANOLAMINE TRANSFERASE EPTA"/>
    <property type="match status" value="1"/>
</dbReference>
<evidence type="ECO:0000256" key="6">
    <source>
        <dbReference type="ARBA" id="ARBA00022989"/>
    </source>
</evidence>
<feature type="transmembrane region" description="Helical" evidence="8">
    <location>
        <begin position="109"/>
        <end position="134"/>
    </location>
</feature>
<dbReference type="AlphaFoldDB" id="A0A972FIN3"/>
<evidence type="ECO:0000256" key="2">
    <source>
        <dbReference type="ARBA" id="ARBA00022475"/>
    </source>
</evidence>
<evidence type="ECO:0000256" key="1">
    <source>
        <dbReference type="ARBA" id="ARBA00004429"/>
    </source>
</evidence>
<dbReference type="InterPro" id="IPR040423">
    <property type="entry name" value="PEA_transferase"/>
</dbReference>
<keyword evidence="4 11" id="KW-0808">Transferase</keyword>
<name>A0A972FIN3_9FLAO</name>
<protein>
    <submittedName>
        <fullName evidence="11">Lipid A phosphoethanolamine transferase</fullName>
    </submittedName>
</protein>
<evidence type="ECO:0000256" key="3">
    <source>
        <dbReference type="ARBA" id="ARBA00022519"/>
    </source>
</evidence>
<dbReference type="RefSeq" id="WP_169525677.1">
    <property type="nucleotide sequence ID" value="NZ_JAAMPU010000094.1"/>
</dbReference>
<dbReference type="InterPro" id="IPR012549">
    <property type="entry name" value="EptA-like_N"/>
</dbReference>
<comment type="subcellular location">
    <subcellularLocation>
        <location evidence="1">Cell inner membrane</location>
        <topology evidence="1">Multi-pass membrane protein</topology>
    </subcellularLocation>
</comment>
<dbReference type="Pfam" id="PF08019">
    <property type="entry name" value="EptA_B_N"/>
    <property type="match status" value="1"/>
</dbReference>
<dbReference type="GO" id="GO:0005886">
    <property type="term" value="C:plasma membrane"/>
    <property type="evidence" value="ECO:0007669"/>
    <property type="project" value="UniProtKB-SubCell"/>
</dbReference>
<comment type="caution">
    <text evidence="11">The sequence shown here is derived from an EMBL/GenBank/DDBJ whole genome shotgun (WGS) entry which is preliminary data.</text>
</comment>
<evidence type="ECO:0000256" key="7">
    <source>
        <dbReference type="ARBA" id="ARBA00023136"/>
    </source>
</evidence>
<evidence type="ECO:0000259" key="10">
    <source>
        <dbReference type="Pfam" id="PF08019"/>
    </source>
</evidence>
<feature type="transmembrane region" description="Helical" evidence="8">
    <location>
        <begin position="12"/>
        <end position="35"/>
    </location>
</feature>
<evidence type="ECO:0000313" key="12">
    <source>
        <dbReference type="Proteomes" id="UP000712080"/>
    </source>
</evidence>
<keyword evidence="6 8" id="KW-1133">Transmembrane helix</keyword>
<organism evidence="11 12">
    <name type="scientific">Flavobacterium silvaticum</name>
    <dbReference type="NCBI Taxonomy" id="1852020"/>
    <lineage>
        <taxon>Bacteria</taxon>
        <taxon>Pseudomonadati</taxon>
        <taxon>Bacteroidota</taxon>
        <taxon>Flavobacteriia</taxon>
        <taxon>Flavobacteriales</taxon>
        <taxon>Flavobacteriaceae</taxon>
        <taxon>Flavobacterium</taxon>
    </lineage>
</organism>
<dbReference type="GO" id="GO:0016776">
    <property type="term" value="F:phosphotransferase activity, phosphate group as acceptor"/>
    <property type="evidence" value="ECO:0007669"/>
    <property type="project" value="TreeGrafter"/>
</dbReference>
<keyword evidence="5 8" id="KW-0812">Transmembrane</keyword>
<proteinExistence type="predicted"/>
<keyword evidence="3" id="KW-0997">Cell inner membrane</keyword>
<keyword evidence="2" id="KW-1003">Cell membrane</keyword>
<evidence type="ECO:0000313" key="11">
    <source>
        <dbReference type="EMBL" id="NMH26671.1"/>
    </source>
</evidence>
<accession>A0A972FIN3</accession>
<keyword evidence="7 8" id="KW-0472">Membrane</keyword>
<dbReference type="InterPro" id="IPR017850">
    <property type="entry name" value="Alkaline_phosphatase_core_sf"/>
</dbReference>
<evidence type="ECO:0000256" key="5">
    <source>
        <dbReference type="ARBA" id="ARBA00022692"/>
    </source>
</evidence>
<feature type="domain" description="Sulfatase N-terminal" evidence="9">
    <location>
        <begin position="208"/>
        <end position="489"/>
    </location>
</feature>
<dbReference type="CDD" id="cd16017">
    <property type="entry name" value="LptA"/>
    <property type="match status" value="1"/>
</dbReference>
<dbReference type="Proteomes" id="UP000712080">
    <property type="component" value="Unassembled WGS sequence"/>
</dbReference>